<dbReference type="InterPro" id="IPR050312">
    <property type="entry name" value="IolE/XylAMocC-like"/>
</dbReference>
<dbReference type="EMBL" id="JBHUNE010000005">
    <property type="protein sequence ID" value="MFD2758000.1"/>
    <property type="molecule type" value="Genomic_DNA"/>
</dbReference>
<feature type="domain" description="Xylose isomerase-like TIM barrel" evidence="2">
    <location>
        <begin position="19"/>
        <end position="306"/>
    </location>
</feature>
<name>A0ABW5UXN4_9MICO</name>
<organism evidence="3 4">
    <name type="scientific">Gulosibacter faecalis</name>
    <dbReference type="NCBI Taxonomy" id="272240"/>
    <lineage>
        <taxon>Bacteria</taxon>
        <taxon>Bacillati</taxon>
        <taxon>Actinomycetota</taxon>
        <taxon>Actinomycetes</taxon>
        <taxon>Micrococcales</taxon>
        <taxon>Microbacteriaceae</taxon>
        <taxon>Gulosibacter</taxon>
    </lineage>
</organism>
<accession>A0ABW5UXN4</accession>
<keyword evidence="1" id="KW-0119">Carbohydrate metabolism</keyword>
<reference evidence="4" key="1">
    <citation type="journal article" date="2019" name="Int. J. Syst. Evol. Microbiol.">
        <title>The Global Catalogue of Microorganisms (GCM) 10K type strain sequencing project: providing services to taxonomists for standard genome sequencing and annotation.</title>
        <authorList>
            <consortium name="The Broad Institute Genomics Platform"/>
            <consortium name="The Broad Institute Genome Sequencing Center for Infectious Disease"/>
            <person name="Wu L."/>
            <person name="Ma J."/>
        </authorList>
    </citation>
    <scope>NUCLEOTIDE SEQUENCE [LARGE SCALE GENOMIC DNA]</scope>
    <source>
        <strain evidence="4">TISTR 1514</strain>
    </source>
</reference>
<dbReference type="SUPFAM" id="SSF51658">
    <property type="entry name" value="Xylose isomerase-like"/>
    <property type="match status" value="1"/>
</dbReference>
<evidence type="ECO:0000313" key="4">
    <source>
        <dbReference type="Proteomes" id="UP001597492"/>
    </source>
</evidence>
<sequence length="310" mass="33520">MHIGFITDGLAHLSLPDALDVVADLGVTEVEIATGNWSSAPHVDLPALLDSADRRDELTEQLASRGLRLGALNASGNVLHPQTGSEQDAVARDTMRLAAHLGVDTIVMMSGLPAVYPGDRVAPWITTAWPRENGEHLERQWATATEYWRGLVEFARDQGIRRIAVETHGDQLVYNAPTALRLREAVGDLVGANLDPSHLMWMGADPVASARALEGAIYHVHAKDTRIEPSVATRTRLETAFFTERDARAWNYVTLGQGHPGGVEFWREFCAALAAAGYDGVLSIEHEDVALTPEAGLTASVDVLRAALAE</sequence>
<gene>
    <name evidence="3" type="ORF">ACFSW7_06375</name>
</gene>
<protein>
    <submittedName>
        <fullName evidence="3">Sugar phosphate isomerase/epimerase family protein</fullName>
    </submittedName>
</protein>
<dbReference type="Pfam" id="PF01261">
    <property type="entry name" value="AP_endonuc_2"/>
    <property type="match status" value="1"/>
</dbReference>
<dbReference type="InterPro" id="IPR013022">
    <property type="entry name" value="Xyl_isomerase-like_TIM-brl"/>
</dbReference>
<dbReference type="Proteomes" id="UP001597492">
    <property type="component" value="Unassembled WGS sequence"/>
</dbReference>
<keyword evidence="3" id="KW-0413">Isomerase</keyword>
<evidence type="ECO:0000313" key="3">
    <source>
        <dbReference type="EMBL" id="MFD2758000.1"/>
    </source>
</evidence>
<dbReference type="InterPro" id="IPR036237">
    <property type="entry name" value="Xyl_isomerase-like_sf"/>
</dbReference>
<keyword evidence="4" id="KW-1185">Reference proteome</keyword>
<dbReference type="PANTHER" id="PTHR12110:SF21">
    <property type="entry name" value="XYLOSE ISOMERASE-LIKE TIM BARREL DOMAIN-CONTAINING PROTEIN"/>
    <property type="match status" value="1"/>
</dbReference>
<comment type="caution">
    <text evidence="3">The sequence shown here is derived from an EMBL/GenBank/DDBJ whole genome shotgun (WGS) entry which is preliminary data.</text>
</comment>
<dbReference type="RefSeq" id="WP_019619720.1">
    <property type="nucleotide sequence ID" value="NZ_JBHUNE010000005.1"/>
</dbReference>
<proteinExistence type="predicted"/>
<evidence type="ECO:0000256" key="1">
    <source>
        <dbReference type="ARBA" id="ARBA00023277"/>
    </source>
</evidence>
<evidence type="ECO:0000259" key="2">
    <source>
        <dbReference type="Pfam" id="PF01261"/>
    </source>
</evidence>
<dbReference type="GO" id="GO:0016853">
    <property type="term" value="F:isomerase activity"/>
    <property type="evidence" value="ECO:0007669"/>
    <property type="project" value="UniProtKB-KW"/>
</dbReference>
<dbReference type="Gene3D" id="3.20.20.150">
    <property type="entry name" value="Divalent-metal-dependent TIM barrel enzymes"/>
    <property type="match status" value="1"/>
</dbReference>
<dbReference type="PANTHER" id="PTHR12110">
    <property type="entry name" value="HYDROXYPYRUVATE ISOMERASE"/>
    <property type="match status" value="1"/>
</dbReference>